<dbReference type="Pfam" id="PF09339">
    <property type="entry name" value="HTH_IclR"/>
    <property type="match status" value="1"/>
</dbReference>
<dbReference type="STRING" id="1469144.LI90_1999"/>
<evidence type="ECO:0000313" key="7">
    <source>
        <dbReference type="EMBL" id="KWX00971.1"/>
    </source>
</evidence>
<evidence type="ECO:0000256" key="3">
    <source>
        <dbReference type="ARBA" id="ARBA00023163"/>
    </source>
</evidence>
<dbReference type="EMBL" id="JYIK01001084">
    <property type="protein sequence ID" value="KWX06875.1"/>
    <property type="molecule type" value="Genomic_DNA"/>
</dbReference>
<name>A0A132N9N3_9ACTN</name>
<feature type="compositionally biased region" description="Basic and acidic residues" evidence="4">
    <location>
        <begin position="277"/>
        <end position="291"/>
    </location>
</feature>
<evidence type="ECO:0000313" key="12">
    <source>
        <dbReference type="Proteomes" id="UP000070659"/>
    </source>
</evidence>
<accession>A0A132N9N3</accession>
<reference evidence="11" key="1">
    <citation type="submission" date="2015-02" db="EMBL/GenBank/DDBJ databases">
        <title>Physiological reanalysis, assessment of diazotrophy, and genome sequences of multiple isolates of Streptomyces thermoautotrophicus.</title>
        <authorList>
            <person name="MacKellar D.C."/>
            <person name="Lieber L."/>
            <person name="Norman J."/>
            <person name="Bolger A."/>
            <person name="Tobin C."/>
            <person name="Murray J.W."/>
            <person name="Friesen M."/>
            <person name="Prell J."/>
        </authorList>
    </citation>
    <scope>NUCLEOTIDE SEQUENCE [LARGE SCALE GENOMIC DNA]</scope>
    <source>
        <strain evidence="11">UBT1</strain>
    </source>
</reference>
<evidence type="ECO:0000259" key="6">
    <source>
        <dbReference type="PROSITE" id="PS51078"/>
    </source>
</evidence>
<organism evidence="9 11">
    <name type="scientific">Carbonactinospora thermoautotrophica</name>
    <dbReference type="NCBI Taxonomy" id="1469144"/>
    <lineage>
        <taxon>Bacteria</taxon>
        <taxon>Bacillati</taxon>
        <taxon>Actinomycetota</taxon>
        <taxon>Actinomycetes</taxon>
        <taxon>Kitasatosporales</taxon>
        <taxon>Carbonactinosporaceae</taxon>
        <taxon>Carbonactinospora</taxon>
    </lineage>
</organism>
<keyword evidence="3" id="KW-0804">Transcription</keyword>
<evidence type="ECO:0000313" key="11">
    <source>
        <dbReference type="Proteomes" id="UP000070598"/>
    </source>
</evidence>
<keyword evidence="1" id="KW-0805">Transcription regulation</keyword>
<dbReference type="EMBL" id="LAXD01000001">
    <property type="protein sequence ID" value="KWX00971.1"/>
    <property type="molecule type" value="Genomic_DNA"/>
</dbReference>
<evidence type="ECO:0000313" key="9">
    <source>
        <dbReference type="EMBL" id="KWX06875.1"/>
    </source>
</evidence>
<dbReference type="RefSeq" id="WP_066886991.1">
    <property type="nucleotide sequence ID" value="NZ_LAXD01000001.1"/>
</dbReference>
<dbReference type="EMBL" id="JYIJ01000014">
    <property type="protein sequence ID" value="KWX04678.1"/>
    <property type="molecule type" value="Genomic_DNA"/>
</dbReference>
<dbReference type="PROSITE" id="PS51077">
    <property type="entry name" value="HTH_ICLR"/>
    <property type="match status" value="1"/>
</dbReference>
<dbReference type="InterPro" id="IPR005471">
    <property type="entry name" value="Tscrpt_reg_IclR_N"/>
</dbReference>
<dbReference type="Proteomes" id="UP000070598">
    <property type="component" value="Unassembled WGS sequence"/>
</dbReference>
<proteinExistence type="predicted"/>
<dbReference type="Gene3D" id="3.30.450.40">
    <property type="match status" value="1"/>
</dbReference>
<protein>
    <submittedName>
        <fullName evidence="7">Transcriptional regulator</fullName>
    </submittedName>
</protein>
<feature type="domain" description="HTH iclR-type" evidence="5">
    <location>
        <begin position="1"/>
        <end position="60"/>
    </location>
</feature>
<dbReference type="InterPro" id="IPR029016">
    <property type="entry name" value="GAF-like_dom_sf"/>
</dbReference>
<dbReference type="PANTHER" id="PTHR30136:SF24">
    <property type="entry name" value="HTH-TYPE TRANSCRIPTIONAL REPRESSOR ALLR"/>
    <property type="match status" value="1"/>
</dbReference>
<reference evidence="10" key="3">
    <citation type="submission" date="2015-04" db="EMBL/GenBank/DDBJ databases">
        <title>Physiological reanalysis, assessment of diazotrophy, and genome sequences of multiple isolates of Streptomyces thermoautotrophicus.</title>
        <authorList>
            <person name="MacKellar D.C."/>
            <person name="Lieber L."/>
            <person name="Norman J."/>
            <person name="Bolger A."/>
            <person name="Tobin C."/>
            <person name="Murray J.W."/>
            <person name="Chang R."/>
            <person name="Ford T."/>
            <person name="Nguyen P.Q."/>
            <person name="Woodward J."/>
            <person name="Permingeat H."/>
            <person name="Joshi N.S."/>
            <person name="Silver P.A."/>
            <person name="Usadel B."/>
            <person name="Rutherford A.W."/>
            <person name="Friesen M."/>
            <person name="Prell J."/>
        </authorList>
    </citation>
    <scope>NUCLEOTIDE SEQUENCE [LARGE SCALE GENOMIC DNA]</scope>
    <source>
        <strain evidence="10">H1</strain>
    </source>
</reference>
<dbReference type="AlphaFoldDB" id="A0A132N9N3"/>
<dbReference type="GO" id="GO:0045892">
    <property type="term" value="P:negative regulation of DNA-templated transcription"/>
    <property type="evidence" value="ECO:0007669"/>
    <property type="project" value="TreeGrafter"/>
</dbReference>
<dbReference type="SUPFAM" id="SSF55781">
    <property type="entry name" value="GAF domain-like"/>
    <property type="match status" value="1"/>
</dbReference>
<evidence type="ECO:0000313" key="10">
    <source>
        <dbReference type="Proteomes" id="UP000070188"/>
    </source>
</evidence>
<reference evidence="9 12" key="2">
    <citation type="submission" date="2015-02" db="EMBL/GenBank/DDBJ databases">
        <title>Physiological reanalysis, assessment of diazotrophy, and genome sequences of multiple isolates of Streptomyces thermoautotrophicus.</title>
        <authorList>
            <person name="MacKellar D.C."/>
            <person name="Lieber L."/>
            <person name="Norman J."/>
            <person name="Bolger A."/>
            <person name="Tobin C."/>
            <person name="Murray J.W."/>
            <person name="Prell J."/>
        </authorList>
    </citation>
    <scope>NUCLEOTIDE SEQUENCE [LARGE SCALE GENOMIC DNA]</scope>
    <source>
        <strain evidence="9 12">UBT1</strain>
    </source>
</reference>
<keyword evidence="10" id="KW-1185">Reference proteome</keyword>
<dbReference type="InterPro" id="IPR014757">
    <property type="entry name" value="Tscrpt_reg_IclR_C"/>
</dbReference>
<feature type="domain" description="IclR-ED" evidence="6">
    <location>
        <begin position="61"/>
        <end position="247"/>
    </location>
</feature>
<gene>
    <name evidence="7" type="ORF">LI90_1999</name>
    <name evidence="8" type="ORF">TH66_05545</name>
    <name evidence="9" type="ORF">TR74_20580</name>
</gene>
<evidence type="ECO:0000256" key="4">
    <source>
        <dbReference type="SAM" id="MobiDB-lite"/>
    </source>
</evidence>
<evidence type="ECO:0000259" key="5">
    <source>
        <dbReference type="PROSITE" id="PS51077"/>
    </source>
</evidence>
<dbReference type="SUPFAM" id="SSF46785">
    <property type="entry name" value="Winged helix' DNA-binding domain"/>
    <property type="match status" value="1"/>
</dbReference>
<reference evidence="7" key="4">
    <citation type="submission" date="2015-04" db="EMBL/GenBank/DDBJ databases">
        <title>Physiological reanalysis, assessment of diazotrophy, and genome sequences of multiple isolates of Streptomyces thermoautotrophicus.</title>
        <authorList>
            <person name="MacKellar D.C."/>
            <person name="Lieber L."/>
            <person name="Norman J."/>
            <person name="Bolger A."/>
            <person name="Tobin C."/>
            <person name="Murray J.W."/>
            <person name="Woodward J."/>
            <person name="Friesen M."/>
            <person name="Prell J."/>
        </authorList>
    </citation>
    <scope>NUCLEOTIDE SEQUENCE [LARGE SCALE GENOMIC DNA]</scope>
    <source>
        <strain evidence="7">H1</strain>
    </source>
</reference>
<dbReference type="Pfam" id="PF01614">
    <property type="entry name" value="IclR_C"/>
    <property type="match status" value="1"/>
</dbReference>
<evidence type="ECO:0000313" key="8">
    <source>
        <dbReference type="EMBL" id="KWX04678.1"/>
    </source>
</evidence>
<dbReference type="PATRIC" id="fig|1469144.10.peg.2167"/>
<comment type="caution">
    <text evidence="9">The sequence shown here is derived from an EMBL/GenBank/DDBJ whole genome shotgun (WGS) entry which is preliminary data.</text>
</comment>
<sequence length="291" mass="31740">MNVVQALEAVAADPRGVPAKAVARRLGQSLSSAYYVLQSLSALGFVEPSPVSHGLYTLGPKIAELFRGYVASWTLPHRLEPILLELRERAGVRVYAARWSDADLEVTCVRGRRGATELQDVSVGFRGAAHALALGKVLLEAVPPDHWPAYLRKPRFQAYTEATITVPNRLHEELLRVRRVGHALDVEEYARNVCCVAAPIRDGAGRVLAAIGASVSARRFRYEENELRAAVLEVAATASRLLKALDPLSMFLSTVTPRVCYEGKKEPAAQAVESLEGEARGNARRDSRAVP</sequence>
<evidence type="ECO:0000256" key="2">
    <source>
        <dbReference type="ARBA" id="ARBA00023125"/>
    </source>
</evidence>
<dbReference type="Proteomes" id="UP000070188">
    <property type="component" value="Unassembled WGS sequence"/>
</dbReference>
<dbReference type="GO" id="GO:0003677">
    <property type="term" value="F:DNA binding"/>
    <property type="evidence" value="ECO:0007669"/>
    <property type="project" value="UniProtKB-KW"/>
</dbReference>
<dbReference type="Gene3D" id="1.10.10.10">
    <property type="entry name" value="Winged helix-like DNA-binding domain superfamily/Winged helix DNA-binding domain"/>
    <property type="match status" value="1"/>
</dbReference>
<dbReference type="InterPro" id="IPR036388">
    <property type="entry name" value="WH-like_DNA-bd_sf"/>
</dbReference>
<dbReference type="PANTHER" id="PTHR30136">
    <property type="entry name" value="HELIX-TURN-HELIX TRANSCRIPTIONAL REGULATOR, ICLR FAMILY"/>
    <property type="match status" value="1"/>
</dbReference>
<keyword evidence="2" id="KW-0238">DNA-binding</keyword>
<evidence type="ECO:0000256" key="1">
    <source>
        <dbReference type="ARBA" id="ARBA00023015"/>
    </source>
</evidence>
<dbReference type="SMART" id="SM00346">
    <property type="entry name" value="HTH_ICLR"/>
    <property type="match status" value="1"/>
</dbReference>
<dbReference type="InterPro" id="IPR036390">
    <property type="entry name" value="WH_DNA-bd_sf"/>
</dbReference>
<dbReference type="GO" id="GO:0003700">
    <property type="term" value="F:DNA-binding transcription factor activity"/>
    <property type="evidence" value="ECO:0007669"/>
    <property type="project" value="TreeGrafter"/>
</dbReference>
<dbReference type="InterPro" id="IPR050707">
    <property type="entry name" value="HTH_MetabolicPath_Reg"/>
</dbReference>
<dbReference type="Proteomes" id="UP000070659">
    <property type="component" value="Unassembled WGS sequence"/>
</dbReference>
<feature type="region of interest" description="Disordered" evidence="4">
    <location>
        <begin position="268"/>
        <end position="291"/>
    </location>
</feature>
<dbReference type="PROSITE" id="PS51078">
    <property type="entry name" value="ICLR_ED"/>
    <property type="match status" value="1"/>
</dbReference>